<accession>A0A2H0BGQ4</accession>
<dbReference type="InterPro" id="IPR005467">
    <property type="entry name" value="His_kinase_dom"/>
</dbReference>
<dbReference type="GO" id="GO:0005886">
    <property type="term" value="C:plasma membrane"/>
    <property type="evidence" value="ECO:0007669"/>
    <property type="project" value="TreeGrafter"/>
</dbReference>
<feature type="transmembrane region" description="Helical" evidence="7">
    <location>
        <begin position="20"/>
        <end position="45"/>
    </location>
</feature>
<feature type="transmembrane region" description="Helical" evidence="7">
    <location>
        <begin position="93"/>
        <end position="119"/>
    </location>
</feature>
<proteinExistence type="predicted"/>
<evidence type="ECO:0000313" key="10">
    <source>
        <dbReference type="Proteomes" id="UP000228495"/>
    </source>
</evidence>
<feature type="transmembrane region" description="Helical" evidence="7">
    <location>
        <begin position="139"/>
        <end position="161"/>
    </location>
</feature>
<comment type="catalytic activity">
    <reaction evidence="1">
        <text>ATP + protein L-histidine = ADP + protein N-phospho-L-histidine.</text>
        <dbReference type="EC" id="2.7.13.3"/>
    </reaction>
</comment>
<dbReference type="PRINTS" id="PR00344">
    <property type="entry name" value="BCTRLSENSOR"/>
</dbReference>
<reference evidence="9 10" key="1">
    <citation type="submission" date="2017-09" db="EMBL/GenBank/DDBJ databases">
        <title>Depth-based differentiation of microbial function through sediment-hosted aquifers and enrichment of novel symbionts in the deep terrestrial subsurface.</title>
        <authorList>
            <person name="Probst A.J."/>
            <person name="Ladd B."/>
            <person name="Jarett J.K."/>
            <person name="Geller-Mcgrath D.E."/>
            <person name="Sieber C.M."/>
            <person name="Emerson J.B."/>
            <person name="Anantharaman K."/>
            <person name="Thomas B.C."/>
            <person name="Malmstrom R."/>
            <person name="Stieglmeier M."/>
            <person name="Klingl A."/>
            <person name="Woyke T."/>
            <person name="Ryan C.M."/>
            <person name="Banfield J.F."/>
        </authorList>
    </citation>
    <scope>NUCLEOTIDE SEQUENCE [LARGE SCALE GENOMIC DNA]</scope>
    <source>
        <strain evidence="9">CG22_combo_CG10-13_8_21_14_all_39_12</strain>
    </source>
</reference>
<dbReference type="InterPro" id="IPR036890">
    <property type="entry name" value="HATPase_C_sf"/>
</dbReference>
<sequence length="412" mass="45535">MNNLTRPDKVTITIRIFIKFVALLLLFTQEFTAIQIGVAILIILATEAYEIPAMAYAITSPIHRTRIYSIIGPINMIVIVGILYFLNILNTELYLIALFANFAFGIPSGLNAALISGIVSSALYLFATSVSTDLDSMVIVFRSMLLFMASGISGLVSHLYIESDQEKKHLLKTLEDTHISEELKNEFVSLASHNLRAPLTVIKGYLEVLGETQPGSDDFNMAIDRIGKKLTVFDEQAKRLIKLADLASKRMKFNFNLKKIEEIVESLIDKYSSLAKDHGLTFTYTSHIDSDTIIKCDEEQLKASIDNLLSNAVKYNTTGSYISLSIDEHGDSISVSVSDDGGGVPQDIGKRMFSKYARSKEHQSQAGTGLGLYLSQQIVEAHGGKISLNNHPPVAEFIISLPKYVKSDLKDL</sequence>
<dbReference type="Pfam" id="PF02518">
    <property type="entry name" value="HATPase_c"/>
    <property type="match status" value="1"/>
</dbReference>
<evidence type="ECO:0000256" key="4">
    <source>
        <dbReference type="ARBA" id="ARBA00022679"/>
    </source>
</evidence>
<evidence type="ECO:0000256" key="3">
    <source>
        <dbReference type="ARBA" id="ARBA00022553"/>
    </source>
</evidence>
<dbReference type="PANTHER" id="PTHR45453">
    <property type="entry name" value="PHOSPHATE REGULON SENSOR PROTEIN PHOR"/>
    <property type="match status" value="1"/>
</dbReference>
<evidence type="ECO:0000256" key="1">
    <source>
        <dbReference type="ARBA" id="ARBA00000085"/>
    </source>
</evidence>
<evidence type="ECO:0000256" key="5">
    <source>
        <dbReference type="ARBA" id="ARBA00022777"/>
    </source>
</evidence>
<dbReference type="CDD" id="cd00075">
    <property type="entry name" value="HATPase"/>
    <property type="match status" value="1"/>
</dbReference>
<dbReference type="Gene3D" id="1.10.287.130">
    <property type="match status" value="1"/>
</dbReference>
<organism evidence="9 10">
    <name type="scientific">candidate division WWE3 bacterium CG22_combo_CG10-13_8_21_14_all_39_12</name>
    <dbReference type="NCBI Taxonomy" id="1975094"/>
    <lineage>
        <taxon>Bacteria</taxon>
        <taxon>Katanobacteria</taxon>
    </lineage>
</organism>
<dbReference type="GO" id="GO:0004721">
    <property type="term" value="F:phosphoprotein phosphatase activity"/>
    <property type="evidence" value="ECO:0007669"/>
    <property type="project" value="TreeGrafter"/>
</dbReference>
<keyword evidence="7" id="KW-1133">Transmembrane helix</keyword>
<dbReference type="GO" id="GO:0000155">
    <property type="term" value="F:phosphorelay sensor kinase activity"/>
    <property type="evidence" value="ECO:0007669"/>
    <property type="project" value="InterPro"/>
</dbReference>
<dbReference type="CDD" id="cd00082">
    <property type="entry name" value="HisKA"/>
    <property type="match status" value="1"/>
</dbReference>
<dbReference type="SMART" id="SM00387">
    <property type="entry name" value="HATPase_c"/>
    <property type="match status" value="1"/>
</dbReference>
<dbReference type="Pfam" id="PF00512">
    <property type="entry name" value="HisKA"/>
    <property type="match status" value="1"/>
</dbReference>
<dbReference type="InterPro" id="IPR050351">
    <property type="entry name" value="BphY/WalK/GraS-like"/>
</dbReference>
<dbReference type="Gene3D" id="3.30.565.10">
    <property type="entry name" value="Histidine kinase-like ATPase, C-terminal domain"/>
    <property type="match status" value="1"/>
</dbReference>
<dbReference type="Proteomes" id="UP000228495">
    <property type="component" value="Unassembled WGS sequence"/>
</dbReference>
<evidence type="ECO:0000259" key="8">
    <source>
        <dbReference type="PROSITE" id="PS50109"/>
    </source>
</evidence>
<dbReference type="AlphaFoldDB" id="A0A2H0BGQ4"/>
<dbReference type="EC" id="2.7.13.3" evidence="2"/>
<evidence type="ECO:0000313" key="9">
    <source>
        <dbReference type="EMBL" id="PIP56857.1"/>
    </source>
</evidence>
<evidence type="ECO:0000256" key="6">
    <source>
        <dbReference type="ARBA" id="ARBA00023012"/>
    </source>
</evidence>
<evidence type="ECO:0000256" key="2">
    <source>
        <dbReference type="ARBA" id="ARBA00012438"/>
    </source>
</evidence>
<dbReference type="PROSITE" id="PS50109">
    <property type="entry name" value="HIS_KIN"/>
    <property type="match status" value="1"/>
</dbReference>
<dbReference type="PANTHER" id="PTHR45453:SF1">
    <property type="entry name" value="PHOSPHATE REGULON SENSOR PROTEIN PHOR"/>
    <property type="match status" value="1"/>
</dbReference>
<keyword evidence="4" id="KW-0808">Transferase</keyword>
<dbReference type="EMBL" id="PCSU01000012">
    <property type="protein sequence ID" value="PIP56857.1"/>
    <property type="molecule type" value="Genomic_DNA"/>
</dbReference>
<keyword evidence="5" id="KW-0418">Kinase</keyword>
<keyword evidence="7" id="KW-0812">Transmembrane</keyword>
<name>A0A2H0BGQ4_UNCKA</name>
<feature type="transmembrane region" description="Helical" evidence="7">
    <location>
        <begin position="65"/>
        <end position="86"/>
    </location>
</feature>
<feature type="domain" description="Histidine kinase" evidence="8">
    <location>
        <begin position="190"/>
        <end position="405"/>
    </location>
</feature>
<dbReference type="GO" id="GO:0016036">
    <property type="term" value="P:cellular response to phosphate starvation"/>
    <property type="evidence" value="ECO:0007669"/>
    <property type="project" value="TreeGrafter"/>
</dbReference>
<evidence type="ECO:0000256" key="7">
    <source>
        <dbReference type="SAM" id="Phobius"/>
    </source>
</evidence>
<gene>
    <name evidence="9" type="ORF">COX05_00980</name>
</gene>
<dbReference type="InterPro" id="IPR036097">
    <property type="entry name" value="HisK_dim/P_sf"/>
</dbReference>
<dbReference type="SUPFAM" id="SSF55874">
    <property type="entry name" value="ATPase domain of HSP90 chaperone/DNA topoisomerase II/histidine kinase"/>
    <property type="match status" value="1"/>
</dbReference>
<protein>
    <recommendedName>
        <fullName evidence="2">histidine kinase</fullName>
        <ecNumber evidence="2">2.7.13.3</ecNumber>
    </recommendedName>
</protein>
<keyword evidence="3" id="KW-0597">Phosphoprotein</keyword>
<dbReference type="InterPro" id="IPR003594">
    <property type="entry name" value="HATPase_dom"/>
</dbReference>
<keyword evidence="7" id="KW-0472">Membrane</keyword>
<dbReference type="InterPro" id="IPR003661">
    <property type="entry name" value="HisK_dim/P_dom"/>
</dbReference>
<dbReference type="InterPro" id="IPR004358">
    <property type="entry name" value="Sig_transdc_His_kin-like_C"/>
</dbReference>
<keyword evidence="6" id="KW-0902">Two-component regulatory system</keyword>
<dbReference type="SUPFAM" id="SSF47384">
    <property type="entry name" value="Homodimeric domain of signal transducing histidine kinase"/>
    <property type="match status" value="1"/>
</dbReference>
<comment type="caution">
    <text evidence="9">The sequence shown here is derived from an EMBL/GenBank/DDBJ whole genome shotgun (WGS) entry which is preliminary data.</text>
</comment>